<protein>
    <submittedName>
        <fullName evidence="2">Uncharacterized protein</fullName>
    </submittedName>
</protein>
<keyword evidence="1" id="KW-1133">Transmembrane helix</keyword>
<gene>
    <name evidence="2" type="ORF">BDW42DRAFT_3525</name>
</gene>
<keyword evidence="3" id="KW-1185">Reference proteome</keyword>
<dbReference type="OrthoDB" id="5304883at2759"/>
<accession>A0A2J5HK14</accession>
<name>A0A2J5HK14_9EURO</name>
<keyword evidence="1" id="KW-0472">Membrane</keyword>
<sequence length="74" mass="8277">MSNVDLTLSLFSVSLFFFFFLLILPFLGKGRGSVVAGRGLGVSWNHPRHCSSEHFNILSFTVLAIHLVIKQERA</sequence>
<evidence type="ECO:0000313" key="3">
    <source>
        <dbReference type="Proteomes" id="UP000235023"/>
    </source>
</evidence>
<reference evidence="3" key="1">
    <citation type="submission" date="2017-12" db="EMBL/GenBank/DDBJ databases">
        <authorList>
            <consortium name="DOE Joint Genome Institute"/>
            <person name="Mondo S.J."/>
            <person name="Kjaerbolling I."/>
            <person name="Vesth T.C."/>
            <person name="Frisvad J.C."/>
            <person name="Nybo J.L."/>
            <person name="Theobald S."/>
            <person name="Kuo A."/>
            <person name="Bowyer P."/>
            <person name="Matsuda Y."/>
            <person name="Lyhne E.K."/>
            <person name="Kogle M.E."/>
            <person name="Clum A."/>
            <person name="Lipzen A."/>
            <person name="Salamov A."/>
            <person name="Ngan C.Y."/>
            <person name="Daum C."/>
            <person name="Chiniquy J."/>
            <person name="Barry K."/>
            <person name="LaButti K."/>
            <person name="Haridas S."/>
            <person name="Simmons B.A."/>
            <person name="Magnuson J.K."/>
            <person name="Mortensen U.H."/>
            <person name="Larsen T.O."/>
            <person name="Grigoriev I.V."/>
            <person name="Baker S.E."/>
            <person name="Andersen M.R."/>
            <person name="Nordberg H.P."/>
            <person name="Cantor M.N."/>
            <person name="Hua S.X."/>
        </authorList>
    </citation>
    <scope>NUCLEOTIDE SEQUENCE [LARGE SCALE GENOMIC DNA]</scope>
    <source>
        <strain evidence="3">IBT 19404</strain>
    </source>
</reference>
<dbReference type="EMBL" id="KZ559595">
    <property type="protein sequence ID" value="PLN77455.1"/>
    <property type="molecule type" value="Genomic_DNA"/>
</dbReference>
<keyword evidence="1" id="KW-0812">Transmembrane</keyword>
<feature type="transmembrane region" description="Helical" evidence="1">
    <location>
        <begin position="6"/>
        <end position="28"/>
    </location>
</feature>
<dbReference type="AlphaFoldDB" id="A0A2J5HK14"/>
<proteinExistence type="predicted"/>
<dbReference type="Proteomes" id="UP000235023">
    <property type="component" value="Unassembled WGS sequence"/>
</dbReference>
<organism evidence="2 3">
    <name type="scientific">Aspergillus taichungensis</name>
    <dbReference type="NCBI Taxonomy" id="482145"/>
    <lineage>
        <taxon>Eukaryota</taxon>
        <taxon>Fungi</taxon>
        <taxon>Dikarya</taxon>
        <taxon>Ascomycota</taxon>
        <taxon>Pezizomycotina</taxon>
        <taxon>Eurotiomycetes</taxon>
        <taxon>Eurotiomycetidae</taxon>
        <taxon>Eurotiales</taxon>
        <taxon>Aspergillaceae</taxon>
        <taxon>Aspergillus</taxon>
        <taxon>Aspergillus subgen. Circumdati</taxon>
    </lineage>
</organism>
<evidence type="ECO:0000313" key="2">
    <source>
        <dbReference type="EMBL" id="PLN77455.1"/>
    </source>
</evidence>
<evidence type="ECO:0000256" key="1">
    <source>
        <dbReference type="SAM" id="Phobius"/>
    </source>
</evidence>